<organism evidence="2 3">
    <name type="scientific">Vanrija pseudolonga</name>
    <dbReference type="NCBI Taxonomy" id="143232"/>
    <lineage>
        <taxon>Eukaryota</taxon>
        <taxon>Fungi</taxon>
        <taxon>Dikarya</taxon>
        <taxon>Basidiomycota</taxon>
        <taxon>Agaricomycotina</taxon>
        <taxon>Tremellomycetes</taxon>
        <taxon>Trichosporonales</taxon>
        <taxon>Trichosporonaceae</taxon>
        <taxon>Vanrija</taxon>
    </lineage>
</organism>
<reference evidence="2" key="1">
    <citation type="submission" date="2023-10" db="EMBL/GenBank/DDBJ databases">
        <authorList>
            <person name="Noh H."/>
        </authorList>
    </citation>
    <scope>NUCLEOTIDE SEQUENCE</scope>
    <source>
        <strain evidence="2">DUCC4014</strain>
    </source>
</reference>
<feature type="region of interest" description="Disordered" evidence="1">
    <location>
        <begin position="349"/>
        <end position="368"/>
    </location>
</feature>
<dbReference type="GeneID" id="87805160"/>
<accession>A0AAF0Y631</accession>
<proteinExistence type="predicted"/>
<feature type="compositionally biased region" description="Basic and acidic residues" evidence="1">
    <location>
        <begin position="264"/>
        <end position="278"/>
    </location>
</feature>
<feature type="compositionally biased region" description="Pro residues" evidence="1">
    <location>
        <begin position="198"/>
        <end position="213"/>
    </location>
</feature>
<evidence type="ECO:0000313" key="3">
    <source>
        <dbReference type="Proteomes" id="UP000827549"/>
    </source>
</evidence>
<evidence type="ECO:0000256" key="1">
    <source>
        <dbReference type="SAM" id="MobiDB-lite"/>
    </source>
</evidence>
<dbReference type="EMBL" id="CP086715">
    <property type="protein sequence ID" value="WOO78361.1"/>
    <property type="molecule type" value="Genomic_DNA"/>
</dbReference>
<sequence>MSSPAAAQGQLPTIPEFTPKQELVLRELLAQALAERDAALSALSAARAEVLELKARIKAEGCGCIGESGHAARHDALKAYPDASVRLGRRVGDLGTSVTAPGPPCLTVQFKPAAKRPKVERVSVKAGPKAAPRPKRALSPTTRGNSPSPTPHPEPDDEQPLPPPPRRLNFSTSPSTSRRPTSEIPSFIAFSPLRAASPPRPPPRVLVTPPTPSPGHEEDGGYDPCLPSRGFTPIAIEVDAAESRVDNDGPHPSPSALTPSALAAERRAHAATRSELDSAHSQLEEQDAELARVHAELADYRARNAALEAQRAAMEARALDDEARKRASGAEEAAVRDERESLYAAFNDLREAVDAPPEPGHGQSCVVQ</sequence>
<keyword evidence="3" id="KW-1185">Reference proteome</keyword>
<protein>
    <submittedName>
        <fullName evidence="2">Uncharacterized protein</fullName>
    </submittedName>
</protein>
<dbReference type="AlphaFoldDB" id="A0AAF0Y631"/>
<evidence type="ECO:0000313" key="2">
    <source>
        <dbReference type="EMBL" id="WOO78361.1"/>
    </source>
</evidence>
<feature type="compositionally biased region" description="Low complexity" evidence="1">
    <location>
        <begin position="167"/>
        <end position="179"/>
    </location>
</feature>
<name>A0AAF0Y631_9TREE</name>
<dbReference type="Proteomes" id="UP000827549">
    <property type="component" value="Chromosome 2"/>
</dbReference>
<feature type="compositionally biased region" description="Low complexity" evidence="1">
    <location>
        <begin position="254"/>
        <end position="263"/>
    </location>
</feature>
<dbReference type="RefSeq" id="XP_062624393.1">
    <property type="nucleotide sequence ID" value="XM_062768409.1"/>
</dbReference>
<gene>
    <name evidence="2" type="ORF">LOC62_02G001908</name>
</gene>
<feature type="region of interest" description="Disordered" evidence="1">
    <location>
        <begin position="112"/>
        <end position="285"/>
    </location>
</feature>